<dbReference type="EMBL" id="AMYB01000003">
    <property type="protein sequence ID" value="OAD05304.1"/>
    <property type="molecule type" value="Genomic_DNA"/>
</dbReference>
<accession>A0A168MSE2</accession>
<evidence type="ECO:0000313" key="3">
    <source>
        <dbReference type="Proteomes" id="UP000077051"/>
    </source>
</evidence>
<keyword evidence="1" id="KW-0732">Signal</keyword>
<protein>
    <submittedName>
        <fullName evidence="2">Uncharacterized protein</fullName>
    </submittedName>
</protein>
<sequence length="120" mass="13317">MSCYKTFFKQNIVAKLLLISLVAASLCADAASIAPRRFDGMVAHSTEGFYDETNNRPLNTAVPTFEMPPLVHSDLEAKTLVPGCLPKITIYGNPNPNPNPDYLKNLFFNGSYIQSSRYNK</sequence>
<keyword evidence="3" id="KW-1185">Reference proteome</keyword>
<dbReference type="VEuPathDB" id="FungiDB:MUCCIDRAFT_161999"/>
<feature type="signal peptide" evidence="1">
    <location>
        <begin position="1"/>
        <end position="27"/>
    </location>
</feature>
<dbReference type="Proteomes" id="UP000077051">
    <property type="component" value="Unassembled WGS sequence"/>
</dbReference>
<evidence type="ECO:0000256" key="1">
    <source>
        <dbReference type="SAM" id="SignalP"/>
    </source>
</evidence>
<organism evidence="2 3">
    <name type="scientific">Mucor lusitanicus CBS 277.49</name>
    <dbReference type="NCBI Taxonomy" id="747725"/>
    <lineage>
        <taxon>Eukaryota</taxon>
        <taxon>Fungi</taxon>
        <taxon>Fungi incertae sedis</taxon>
        <taxon>Mucoromycota</taxon>
        <taxon>Mucoromycotina</taxon>
        <taxon>Mucoromycetes</taxon>
        <taxon>Mucorales</taxon>
        <taxon>Mucorineae</taxon>
        <taxon>Mucoraceae</taxon>
        <taxon>Mucor</taxon>
    </lineage>
</organism>
<name>A0A168MSE2_MUCCL</name>
<feature type="chain" id="PRO_5007899086" evidence="1">
    <location>
        <begin position="28"/>
        <end position="120"/>
    </location>
</feature>
<comment type="caution">
    <text evidence="2">The sequence shown here is derived from an EMBL/GenBank/DDBJ whole genome shotgun (WGS) entry which is preliminary data.</text>
</comment>
<reference evidence="2 3" key="1">
    <citation type="submission" date="2015-06" db="EMBL/GenBank/DDBJ databases">
        <title>Expansion of signal transduction pathways in fungi by whole-genome duplication.</title>
        <authorList>
            <consortium name="DOE Joint Genome Institute"/>
            <person name="Corrochano L.M."/>
            <person name="Kuo A."/>
            <person name="Marcet-Houben M."/>
            <person name="Polaino S."/>
            <person name="Salamov A."/>
            <person name="Villalobos J.M."/>
            <person name="Alvarez M.I."/>
            <person name="Avalos J."/>
            <person name="Benito E.P."/>
            <person name="Benoit I."/>
            <person name="Burger G."/>
            <person name="Camino L.P."/>
            <person name="Canovas D."/>
            <person name="Cerda-Olmedo E."/>
            <person name="Cheng J.-F."/>
            <person name="Dominguez A."/>
            <person name="Elias M."/>
            <person name="Eslava A.P."/>
            <person name="Glaser F."/>
            <person name="Grimwood J."/>
            <person name="Gutierrez G."/>
            <person name="Heitman J."/>
            <person name="Henrissat B."/>
            <person name="Iturriaga E.A."/>
            <person name="Lang B.F."/>
            <person name="Lavin J.L."/>
            <person name="Lee S."/>
            <person name="Li W."/>
            <person name="Lindquist E."/>
            <person name="Lopez-Garcia S."/>
            <person name="Luque E.M."/>
            <person name="Marcos A.T."/>
            <person name="Martin J."/>
            <person name="Mccluskey K."/>
            <person name="Medina H.R."/>
            <person name="Miralles-Duran A."/>
            <person name="Miyazaki A."/>
            <person name="Munoz-Torres E."/>
            <person name="Oguiza J.A."/>
            <person name="Ohm R."/>
            <person name="Olmedo M."/>
            <person name="Orejas M."/>
            <person name="Ortiz-Castellanos L."/>
            <person name="Pisabarro A.G."/>
            <person name="Rodriguez-Romero J."/>
            <person name="Ruiz-Herrera J."/>
            <person name="Ruiz-Vazquez R."/>
            <person name="Sanz C."/>
            <person name="Schackwitz W."/>
            <person name="Schmutz J."/>
            <person name="Shahriari M."/>
            <person name="Shelest E."/>
            <person name="Silva-Franco F."/>
            <person name="Soanes D."/>
            <person name="Syed K."/>
            <person name="Tagua V.G."/>
            <person name="Talbot N.J."/>
            <person name="Thon M."/>
            <person name="De Vries R.P."/>
            <person name="Wiebenga A."/>
            <person name="Yadav J.S."/>
            <person name="Braun E.L."/>
            <person name="Baker S."/>
            <person name="Garre V."/>
            <person name="Horwitz B."/>
            <person name="Torres-Martinez S."/>
            <person name="Idnurm A."/>
            <person name="Herrera-Estrella A."/>
            <person name="Gabaldon T."/>
            <person name="Grigoriev I.V."/>
        </authorList>
    </citation>
    <scope>NUCLEOTIDE SEQUENCE [LARGE SCALE GENOMIC DNA]</scope>
    <source>
        <strain evidence="2 3">CBS 277.49</strain>
    </source>
</reference>
<dbReference type="OrthoDB" id="10524274at2759"/>
<proteinExistence type="predicted"/>
<gene>
    <name evidence="2" type="ORF">MUCCIDRAFT_161999</name>
</gene>
<dbReference type="AlphaFoldDB" id="A0A168MSE2"/>
<evidence type="ECO:0000313" key="2">
    <source>
        <dbReference type="EMBL" id="OAD05304.1"/>
    </source>
</evidence>